<dbReference type="AlphaFoldDB" id="A0A147BV94"/>
<evidence type="ECO:0008006" key="3">
    <source>
        <dbReference type="Google" id="ProtNLM"/>
    </source>
</evidence>
<protein>
    <recommendedName>
        <fullName evidence="3">Basic tail protein</fullName>
    </recommendedName>
</protein>
<keyword evidence="1" id="KW-0732">Signal</keyword>
<evidence type="ECO:0000256" key="1">
    <source>
        <dbReference type="SAM" id="SignalP"/>
    </source>
</evidence>
<reference evidence="2" key="1">
    <citation type="journal article" date="2018" name="PLoS Negl. Trop. Dis.">
        <title>Sialome diversity of ticks revealed by RNAseq of single tick salivary glands.</title>
        <authorList>
            <person name="Perner J."/>
            <person name="Kropackova S."/>
            <person name="Kopacek P."/>
            <person name="Ribeiro J.M."/>
        </authorList>
    </citation>
    <scope>NUCLEOTIDE SEQUENCE</scope>
    <source>
        <strain evidence="2">Siblings of single egg batch collected in Ceske Budejovice</strain>
        <tissue evidence="2">Salivary glands</tissue>
    </source>
</reference>
<dbReference type="EMBL" id="GEGO01000690">
    <property type="protein sequence ID" value="JAR94714.1"/>
    <property type="molecule type" value="Transcribed_RNA"/>
</dbReference>
<organism evidence="2">
    <name type="scientific">Ixodes ricinus</name>
    <name type="common">Common tick</name>
    <name type="synonym">Acarus ricinus</name>
    <dbReference type="NCBI Taxonomy" id="34613"/>
    <lineage>
        <taxon>Eukaryota</taxon>
        <taxon>Metazoa</taxon>
        <taxon>Ecdysozoa</taxon>
        <taxon>Arthropoda</taxon>
        <taxon>Chelicerata</taxon>
        <taxon>Arachnida</taxon>
        <taxon>Acari</taxon>
        <taxon>Parasitiformes</taxon>
        <taxon>Ixodida</taxon>
        <taxon>Ixodoidea</taxon>
        <taxon>Ixodidae</taxon>
        <taxon>Ixodinae</taxon>
        <taxon>Ixodes</taxon>
    </lineage>
</organism>
<proteinExistence type="predicted"/>
<sequence length="173" mass="19803">MMARALLYLFVGLFGDVMCNYYNPNECGQPDFPGPGYSPSCNRQCIDGDNKTQEENYARGTFCFKKYTGEDALYYLGYCDHGDCQPENRGDAEGRPPRQWDAEYHRCLDKTSAVPVKNCTYICEEHRPSHLPRAYFYGIYRNSTCTLANNETGICRSGFCHGKEHFPQIDHSK</sequence>
<evidence type="ECO:0000313" key="2">
    <source>
        <dbReference type="EMBL" id="JAR94714.1"/>
    </source>
</evidence>
<feature type="chain" id="PRO_5007542994" description="Basic tail protein" evidence="1">
    <location>
        <begin position="20"/>
        <end position="173"/>
    </location>
</feature>
<accession>A0A147BV94</accession>
<name>A0A147BV94_IXORI</name>
<feature type="signal peptide" evidence="1">
    <location>
        <begin position="1"/>
        <end position="19"/>
    </location>
</feature>